<name>A0ABU5N0J7_9BACT</name>
<dbReference type="Gene3D" id="3.30.56.110">
    <property type="entry name" value="Protein of unknown function DUF2237"/>
    <property type="match status" value="1"/>
</dbReference>
<comment type="caution">
    <text evidence="1">The sequence shown here is derived from an EMBL/GenBank/DDBJ whole genome shotgun (WGS) entry which is preliminary data.</text>
</comment>
<keyword evidence="2" id="KW-1185">Reference proteome</keyword>
<gene>
    <name evidence="1" type="ORF">P9H32_15180</name>
</gene>
<organism evidence="1 2">
    <name type="scientific">Pontiella agarivorans</name>
    <dbReference type="NCBI Taxonomy" id="3038953"/>
    <lineage>
        <taxon>Bacteria</taxon>
        <taxon>Pseudomonadati</taxon>
        <taxon>Kiritimatiellota</taxon>
        <taxon>Kiritimatiellia</taxon>
        <taxon>Kiritimatiellales</taxon>
        <taxon>Pontiellaceae</taxon>
        <taxon>Pontiella</taxon>
    </lineage>
</organism>
<proteinExistence type="predicted"/>
<accession>A0ABU5N0J7</accession>
<dbReference type="PANTHER" id="PTHR37466">
    <property type="entry name" value="SLR1628 PROTEIN"/>
    <property type="match status" value="1"/>
</dbReference>
<dbReference type="Pfam" id="PF09996">
    <property type="entry name" value="DUF2237"/>
    <property type="match status" value="1"/>
</dbReference>
<evidence type="ECO:0000313" key="2">
    <source>
        <dbReference type="Proteomes" id="UP001290861"/>
    </source>
</evidence>
<evidence type="ECO:0000313" key="1">
    <source>
        <dbReference type="EMBL" id="MDZ8119972.1"/>
    </source>
</evidence>
<dbReference type="PANTHER" id="PTHR37466:SF1">
    <property type="entry name" value="SLR1628 PROTEIN"/>
    <property type="match status" value="1"/>
</dbReference>
<dbReference type="Proteomes" id="UP001290861">
    <property type="component" value="Unassembled WGS sequence"/>
</dbReference>
<dbReference type="RefSeq" id="WP_322609752.1">
    <property type="nucleotide sequence ID" value="NZ_JARVCO010000012.1"/>
</dbReference>
<protein>
    <submittedName>
        <fullName evidence="1">DUF2237 domain-containing protein</fullName>
    </submittedName>
</protein>
<dbReference type="InterPro" id="IPR018714">
    <property type="entry name" value="DUF2237"/>
</dbReference>
<dbReference type="EMBL" id="JARVCO010000012">
    <property type="protein sequence ID" value="MDZ8119972.1"/>
    <property type="molecule type" value="Genomic_DNA"/>
</dbReference>
<reference evidence="1 2" key="1">
    <citation type="journal article" date="2024" name="Appl. Environ. Microbiol.">
        <title>Pontiella agarivorans sp. nov., a novel marine anaerobic bacterium capable of degrading macroalgal polysaccharides and fixing nitrogen.</title>
        <authorList>
            <person name="Liu N."/>
            <person name="Kivenson V."/>
            <person name="Peng X."/>
            <person name="Cui Z."/>
            <person name="Lankiewicz T.S."/>
            <person name="Gosselin K.M."/>
            <person name="English C.J."/>
            <person name="Blair E.M."/>
            <person name="O'Malley M.A."/>
            <person name="Valentine D.L."/>
        </authorList>
    </citation>
    <scope>NUCLEOTIDE SEQUENCE [LARGE SCALE GENOMIC DNA]</scope>
    <source>
        <strain evidence="1 2">NLcol2</strain>
    </source>
</reference>
<sequence length="121" mass="13461">MAKNVLGGELIPCSLDPLTGFFRNGKCDTRAEDQGMHTICVRMTAEFLAYSKSVGNDLSTPIPEFGFQGCKEGDFWCLCLSRWIQAYDAGCAPKIRLESTHASVLEFLERDTLEQFAEKSV</sequence>